<dbReference type="Pfam" id="PF01553">
    <property type="entry name" value="Acyltransferase"/>
    <property type="match status" value="1"/>
</dbReference>
<dbReference type="Proteomes" id="UP001501444">
    <property type="component" value="Unassembled WGS sequence"/>
</dbReference>
<dbReference type="EMBL" id="BAAARV010000081">
    <property type="protein sequence ID" value="GAA2376995.1"/>
    <property type="molecule type" value="Genomic_DNA"/>
</dbReference>
<evidence type="ECO:0000259" key="4">
    <source>
        <dbReference type="SMART" id="SM00563"/>
    </source>
</evidence>
<feature type="region of interest" description="Disordered" evidence="3">
    <location>
        <begin position="1"/>
        <end position="110"/>
    </location>
</feature>
<dbReference type="SMART" id="SM00563">
    <property type="entry name" value="PlsC"/>
    <property type="match status" value="1"/>
</dbReference>
<sequence length="323" mass="32904">MPVGLAGAPTDTPPAQRLGPPDPGTAVPERRGLPDSGAEAPGRPGGAAAGRPGLPDSDAEEAARPGGSATEERPAQPGGGGASDPSGSASAAVSAGVSERGPASRRPSMPPLYRLARATAGTILRVAWRPDVHGLDRIPAGGAILAGNHLSVADELFLGAVVPRHIAFWAKAEYFRGHPVAARLVAGLGAIPVERAGGRAVLTAFDAAVPVLCAGGLVAVFPEGTRSPDGRLYRGRTGAVRLARQAGVPIVPFAVSGTDLVQPIDARVPRLVRRVRVTFRFGAPVGVGEGTAREATDVVMDRIAALSGCEYVARYAPLLRLGR</sequence>
<evidence type="ECO:0000313" key="6">
    <source>
        <dbReference type="Proteomes" id="UP001501444"/>
    </source>
</evidence>
<gene>
    <name evidence="5" type="ORF">GCM10010170_081500</name>
</gene>
<evidence type="ECO:0000256" key="3">
    <source>
        <dbReference type="SAM" id="MobiDB-lite"/>
    </source>
</evidence>
<dbReference type="SUPFAM" id="SSF69593">
    <property type="entry name" value="Glycerol-3-phosphate (1)-acyltransferase"/>
    <property type="match status" value="1"/>
</dbReference>
<evidence type="ECO:0000256" key="2">
    <source>
        <dbReference type="ARBA" id="ARBA00023315"/>
    </source>
</evidence>
<evidence type="ECO:0000256" key="1">
    <source>
        <dbReference type="ARBA" id="ARBA00022679"/>
    </source>
</evidence>
<dbReference type="PANTHER" id="PTHR10434">
    <property type="entry name" value="1-ACYL-SN-GLYCEROL-3-PHOSPHATE ACYLTRANSFERASE"/>
    <property type="match status" value="1"/>
</dbReference>
<feature type="compositionally biased region" description="Low complexity" evidence="3">
    <location>
        <begin position="83"/>
        <end position="98"/>
    </location>
</feature>
<protein>
    <recommendedName>
        <fullName evidence="4">Phospholipid/glycerol acyltransferase domain-containing protein</fullName>
    </recommendedName>
</protein>
<comment type="caution">
    <text evidence="5">The sequence shown here is derived from an EMBL/GenBank/DDBJ whole genome shotgun (WGS) entry which is preliminary data.</text>
</comment>
<feature type="domain" description="Phospholipid/glycerol acyltransferase" evidence="4">
    <location>
        <begin position="143"/>
        <end position="258"/>
    </location>
</feature>
<dbReference type="CDD" id="cd07989">
    <property type="entry name" value="LPLAT_AGPAT-like"/>
    <property type="match status" value="1"/>
</dbReference>
<evidence type="ECO:0000313" key="5">
    <source>
        <dbReference type="EMBL" id="GAA2376995.1"/>
    </source>
</evidence>
<accession>A0ABN3HDR8</accession>
<keyword evidence="1" id="KW-0808">Transferase</keyword>
<name>A0ABN3HDR8_9ACTN</name>
<keyword evidence="6" id="KW-1185">Reference proteome</keyword>
<dbReference type="InterPro" id="IPR002123">
    <property type="entry name" value="Plipid/glycerol_acylTrfase"/>
</dbReference>
<organism evidence="5 6">
    <name type="scientific">Dactylosporangium salmoneum</name>
    <dbReference type="NCBI Taxonomy" id="53361"/>
    <lineage>
        <taxon>Bacteria</taxon>
        <taxon>Bacillati</taxon>
        <taxon>Actinomycetota</taxon>
        <taxon>Actinomycetes</taxon>
        <taxon>Micromonosporales</taxon>
        <taxon>Micromonosporaceae</taxon>
        <taxon>Dactylosporangium</taxon>
    </lineage>
</organism>
<reference evidence="5 6" key="1">
    <citation type="journal article" date="2019" name="Int. J. Syst. Evol. Microbiol.">
        <title>The Global Catalogue of Microorganisms (GCM) 10K type strain sequencing project: providing services to taxonomists for standard genome sequencing and annotation.</title>
        <authorList>
            <consortium name="The Broad Institute Genomics Platform"/>
            <consortium name="The Broad Institute Genome Sequencing Center for Infectious Disease"/>
            <person name="Wu L."/>
            <person name="Ma J."/>
        </authorList>
    </citation>
    <scope>NUCLEOTIDE SEQUENCE [LARGE SCALE GENOMIC DNA]</scope>
    <source>
        <strain evidence="5 6">JCM 3272</strain>
    </source>
</reference>
<keyword evidence="2" id="KW-0012">Acyltransferase</keyword>
<proteinExistence type="predicted"/>
<dbReference type="PANTHER" id="PTHR10434:SF11">
    <property type="entry name" value="1-ACYL-SN-GLYCEROL-3-PHOSPHATE ACYLTRANSFERASE"/>
    <property type="match status" value="1"/>
</dbReference>